<sequence>MSWGKRTQVAVRGKRQRGWLGRGWVRAGAVGQDKCAIGGSAQTERGHVSDVEEERAGAAEGGWVVRTKAQGVAWALTRKWLGGERPPKRGWCQHVQVQKVWVGFEGAATKQEAVSEQASGEGARAERGGEWPMEQAQQTSTLERGGIGRANEGARGRRWGIGARGVAGRPLVLQTETLHGQSGSQAAGRRQQRSGGAVGATGGDKSRVTLHTFPIGHLCRKPAGACETPDNTPNINMCGTADKEPSNQILMGHIQAPLSLSSSPTAGTTKPG</sequence>
<organism evidence="2 3">
    <name type="scientific">Favolaschia claudopus</name>
    <dbReference type="NCBI Taxonomy" id="2862362"/>
    <lineage>
        <taxon>Eukaryota</taxon>
        <taxon>Fungi</taxon>
        <taxon>Dikarya</taxon>
        <taxon>Basidiomycota</taxon>
        <taxon>Agaricomycotina</taxon>
        <taxon>Agaricomycetes</taxon>
        <taxon>Agaricomycetidae</taxon>
        <taxon>Agaricales</taxon>
        <taxon>Marasmiineae</taxon>
        <taxon>Mycenaceae</taxon>
        <taxon>Favolaschia</taxon>
    </lineage>
</organism>
<reference evidence="2 3" key="1">
    <citation type="journal article" date="2024" name="J Genomics">
        <title>Draft genome sequencing and assembly of Favolaschia claudopus CIRM-BRFM 2984 isolated from oak limbs.</title>
        <authorList>
            <person name="Navarro D."/>
            <person name="Drula E."/>
            <person name="Chaduli D."/>
            <person name="Cazenave R."/>
            <person name="Ahrendt S."/>
            <person name="Wang J."/>
            <person name="Lipzen A."/>
            <person name="Daum C."/>
            <person name="Barry K."/>
            <person name="Grigoriev I.V."/>
            <person name="Favel A."/>
            <person name="Rosso M.N."/>
            <person name="Martin F."/>
        </authorList>
    </citation>
    <scope>NUCLEOTIDE SEQUENCE [LARGE SCALE GENOMIC DNA]</scope>
    <source>
        <strain evidence="2 3">CIRM-BRFM 2984</strain>
    </source>
</reference>
<evidence type="ECO:0000256" key="1">
    <source>
        <dbReference type="SAM" id="MobiDB-lite"/>
    </source>
</evidence>
<evidence type="ECO:0000313" key="2">
    <source>
        <dbReference type="EMBL" id="KAK6996752.1"/>
    </source>
</evidence>
<dbReference type="EMBL" id="JAWWNJ010000096">
    <property type="protein sequence ID" value="KAK6996752.1"/>
    <property type="molecule type" value="Genomic_DNA"/>
</dbReference>
<protein>
    <submittedName>
        <fullName evidence="2">Uncharacterized protein</fullName>
    </submittedName>
</protein>
<gene>
    <name evidence="2" type="ORF">R3P38DRAFT_2799614</name>
</gene>
<proteinExistence type="predicted"/>
<feature type="region of interest" description="Disordered" evidence="1">
    <location>
        <begin position="112"/>
        <end position="156"/>
    </location>
</feature>
<accession>A0AAW0A108</accession>
<dbReference type="Proteomes" id="UP001362999">
    <property type="component" value="Unassembled WGS sequence"/>
</dbReference>
<feature type="region of interest" description="Disordered" evidence="1">
    <location>
        <begin position="178"/>
        <end position="206"/>
    </location>
</feature>
<evidence type="ECO:0000313" key="3">
    <source>
        <dbReference type="Proteomes" id="UP001362999"/>
    </source>
</evidence>
<name>A0AAW0A108_9AGAR</name>
<comment type="caution">
    <text evidence="2">The sequence shown here is derived from an EMBL/GenBank/DDBJ whole genome shotgun (WGS) entry which is preliminary data.</text>
</comment>
<keyword evidence="3" id="KW-1185">Reference proteome</keyword>
<dbReference type="AlphaFoldDB" id="A0AAW0A108"/>